<reference evidence="1 2" key="1">
    <citation type="submission" date="2019-03" db="EMBL/GenBank/DDBJ databases">
        <title>First draft genome of Liparis tanakae, snailfish: a comprehensive survey of snailfish specific genes.</title>
        <authorList>
            <person name="Kim W."/>
            <person name="Song I."/>
            <person name="Jeong J.-H."/>
            <person name="Kim D."/>
            <person name="Kim S."/>
            <person name="Ryu S."/>
            <person name="Song J.Y."/>
            <person name="Lee S.K."/>
        </authorList>
    </citation>
    <scope>NUCLEOTIDE SEQUENCE [LARGE SCALE GENOMIC DNA]</scope>
    <source>
        <tissue evidence="1">Muscle</tissue>
    </source>
</reference>
<organism evidence="1 2">
    <name type="scientific">Liparis tanakae</name>
    <name type="common">Tanaka's snailfish</name>
    <dbReference type="NCBI Taxonomy" id="230148"/>
    <lineage>
        <taxon>Eukaryota</taxon>
        <taxon>Metazoa</taxon>
        <taxon>Chordata</taxon>
        <taxon>Craniata</taxon>
        <taxon>Vertebrata</taxon>
        <taxon>Euteleostomi</taxon>
        <taxon>Actinopterygii</taxon>
        <taxon>Neopterygii</taxon>
        <taxon>Teleostei</taxon>
        <taxon>Neoteleostei</taxon>
        <taxon>Acanthomorphata</taxon>
        <taxon>Eupercaria</taxon>
        <taxon>Perciformes</taxon>
        <taxon>Cottioidei</taxon>
        <taxon>Cottales</taxon>
        <taxon>Liparidae</taxon>
        <taxon>Liparis</taxon>
    </lineage>
</organism>
<keyword evidence="2" id="KW-1185">Reference proteome</keyword>
<proteinExistence type="predicted"/>
<evidence type="ECO:0000313" key="2">
    <source>
        <dbReference type="Proteomes" id="UP000314294"/>
    </source>
</evidence>
<gene>
    <name evidence="1" type="ORF">EYF80_011433</name>
</gene>
<dbReference type="Proteomes" id="UP000314294">
    <property type="component" value="Unassembled WGS sequence"/>
</dbReference>
<name>A0A4Z2IKD5_9TELE</name>
<accession>A0A4Z2IKD5</accession>
<dbReference type="AlphaFoldDB" id="A0A4Z2IKD5"/>
<comment type="caution">
    <text evidence="1">The sequence shown here is derived from an EMBL/GenBank/DDBJ whole genome shotgun (WGS) entry which is preliminary data.</text>
</comment>
<evidence type="ECO:0000313" key="1">
    <source>
        <dbReference type="EMBL" id="TNN78449.1"/>
    </source>
</evidence>
<dbReference type="EMBL" id="SRLO01000074">
    <property type="protein sequence ID" value="TNN78449.1"/>
    <property type="molecule type" value="Genomic_DNA"/>
</dbReference>
<protein>
    <submittedName>
        <fullName evidence="1">Uncharacterized protein</fullName>
    </submittedName>
</protein>
<sequence>MMKVKSKCATGHFVAEENVLVRRRPATDPENTPLCNRVTTWSFFLLRGPIQSLTAGVKGGRPLLYLLLYDGPQGGLTTYSRFLNAIRRTAVDHSGARYA</sequence>